<proteinExistence type="predicted"/>
<accession>A0ABS4V0P4</accession>
<evidence type="ECO:0000313" key="1">
    <source>
        <dbReference type="EMBL" id="MBP2357483.1"/>
    </source>
</evidence>
<keyword evidence="2" id="KW-1185">Reference proteome</keyword>
<dbReference type="Proteomes" id="UP000755585">
    <property type="component" value="Unassembled WGS sequence"/>
</dbReference>
<dbReference type="EMBL" id="JAGINT010000002">
    <property type="protein sequence ID" value="MBP2357483.1"/>
    <property type="molecule type" value="Genomic_DNA"/>
</dbReference>
<protein>
    <submittedName>
        <fullName evidence="1">ArsR family transcriptional regulator</fullName>
    </submittedName>
</protein>
<evidence type="ECO:0000313" key="2">
    <source>
        <dbReference type="Proteomes" id="UP000755585"/>
    </source>
</evidence>
<dbReference type="InterPro" id="IPR011991">
    <property type="entry name" value="ArsR-like_HTH"/>
</dbReference>
<dbReference type="InterPro" id="IPR036388">
    <property type="entry name" value="WH-like_DNA-bd_sf"/>
</dbReference>
<dbReference type="Gene3D" id="1.10.10.10">
    <property type="entry name" value="Winged helix-like DNA-binding domain superfamily/Winged helix DNA-binding domain"/>
    <property type="match status" value="1"/>
</dbReference>
<dbReference type="InterPro" id="IPR036390">
    <property type="entry name" value="WH_DNA-bd_sf"/>
</dbReference>
<gene>
    <name evidence="1" type="ORF">JOF29_008593</name>
</gene>
<comment type="caution">
    <text evidence="1">The sequence shown here is derived from an EMBL/GenBank/DDBJ whole genome shotgun (WGS) entry which is preliminary data.</text>
</comment>
<organism evidence="1 2">
    <name type="scientific">Kribbella aluminosa</name>
    <dbReference type="NCBI Taxonomy" id="416017"/>
    <lineage>
        <taxon>Bacteria</taxon>
        <taxon>Bacillati</taxon>
        <taxon>Actinomycetota</taxon>
        <taxon>Actinomycetes</taxon>
        <taxon>Propionibacteriales</taxon>
        <taxon>Kribbellaceae</taxon>
        <taxon>Kribbella</taxon>
    </lineage>
</organism>
<dbReference type="SUPFAM" id="SSF46785">
    <property type="entry name" value="Winged helix' DNA-binding domain"/>
    <property type="match status" value="1"/>
</dbReference>
<reference evidence="1 2" key="1">
    <citation type="submission" date="2021-03" db="EMBL/GenBank/DDBJ databases">
        <title>Sequencing the genomes of 1000 actinobacteria strains.</title>
        <authorList>
            <person name="Klenk H.-P."/>
        </authorList>
    </citation>
    <scope>NUCLEOTIDE SEQUENCE [LARGE SCALE GENOMIC DNA]</scope>
    <source>
        <strain evidence="1 2">DSM 18824</strain>
    </source>
</reference>
<dbReference type="CDD" id="cd00090">
    <property type="entry name" value="HTH_ARSR"/>
    <property type="match status" value="1"/>
</dbReference>
<dbReference type="RefSeq" id="WP_209699837.1">
    <property type="nucleotide sequence ID" value="NZ_BAAAVU010000018.1"/>
</dbReference>
<name>A0ABS4V0P4_9ACTN</name>
<dbReference type="Pfam" id="PF12840">
    <property type="entry name" value="HTH_20"/>
    <property type="match status" value="1"/>
</dbReference>
<sequence>MDTQPNRRDVVRAHPLREALLRLIDRDGATTSTIAARELGESTGSCSFHLRRLEALGVIEPVPGAPGRVKPWRRARTEQATLNRELEDTAYASWLAAKTSDDEDFAFSAVVTLAAGELAELRARLHRVLHDFVGSEPTADSATPTAVIIRAFPLHDK</sequence>